<dbReference type="Pfam" id="PF00375">
    <property type="entry name" value="SDF"/>
    <property type="match status" value="1"/>
</dbReference>
<gene>
    <name evidence="7" type="ORF">WMSIL1_LOCUS9826</name>
</gene>
<comment type="similarity">
    <text evidence="6">Belongs to the dicarboxylate/amino acid:cation symporter (DAACS) (TC 2.A.23) family.</text>
</comment>
<feature type="transmembrane region" description="Helical" evidence="6">
    <location>
        <begin position="52"/>
        <end position="71"/>
    </location>
</feature>
<dbReference type="Gene3D" id="1.10.3860.10">
    <property type="entry name" value="Sodium:dicarboxylate symporter"/>
    <property type="match status" value="1"/>
</dbReference>
<feature type="transmembrane region" description="Helical" evidence="6">
    <location>
        <begin position="12"/>
        <end position="32"/>
    </location>
</feature>
<accession>A0A564YWN0</accession>
<dbReference type="AlphaFoldDB" id="A0A564YWN0"/>
<evidence type="ECO:0000256" key="2">
    <source>
        <dbReference type="ARBA" id="ARBA00022448"/>
    </source>
</evidence>
<name>A0A564YWN0_HYMDI</name>
<dbReference type="InterPro" id="IPR050746">
    <property type="entry name" value="DAACS"/>
</dbReference>
<protein>
    <recommendedName>
        <fullName evidence="6">Amino acid transporter</fullName>
    </recommendedName>
</protein>
<keyword evidence="6" id="KW-0769">Symport</keyword>
<dbReference type="GO" id="GO:0015501">
    <property type="term" value="F:glutamate:sodium symporter activity"/>
    <property type="evidence" value="ECO:0007669"/>
    <property type="project" value="TreeGrafter"/>
</dbReference>
<dbReference type="GO" id="GO:0005886">
    <property type="term" value="C:plasma membrane"/>
    <property type="evidence" value="ECO:0007669"/>
    <property type="project" value="TreeGrafter"/>
</dbReference>
<feature type="transmembrane region" description="Helical" evidence="6">
    <location>
        <begin position="252"/>
        <end position="276"/>
    </location>
</feature>
<dbReference type="GO" id="GO:0015175">
    <property type="term" value="F:neutral L-amino acid transmembrane transporter activity"/>
    <property type="evidence" value="ECO:0007669"/>
    <property type="project" value="TreeGrafter"/>
</dbReference>
<feature type="transmembrane region" description="Helical" evidence="6">
    <location>
        <begin position="219"/>
        <end position="240"/>
    </location>
</feature>
<evidence type="ECO:0000313" key="8">
    <source>
        <dbReference type="Proteomes" id="UP000321570"/>
    </source>
</evidence>
<feature type="transmembrane region" description="Helical" evidence="6">
    <location>
        <begin position="383"/>
        <end position="407"/>
    </location>
</feature>
<keyword evidence="3 6" id="KW-0812">Transmembrane</keyword>
<feature type="transmembrane region" description="Helical" evidence="6">
    <location>
        <begin position="326"/>
        <end position="350"/>
    </location>
</feature>
<organism evidence="7 8">
    <name type="scientific">Hymenolepis diminuta</name>
    <name type="common">Rat tapeworm</name>
    <dbReference type="NCBI Taxonomy" id="6216"/>
    <lineage>
        <taxon>Eukaryota</taxon>
        <taxon>Metazoa</taxon>
        <taxon>Spiralia</taxon>
        <taxon>Lophotrochozoa</taxon>
        <taxon>Platyhelminthes</taxon>
        <taxon>Cestoda</taxon>
        <taxon>Eucestoda</taxon>
        <taxon>Cyclophyllidea</taxon>
        <taxon>Hymenolepididae</taxon>
        <taxon>Hymenolepis</taxon>
    </lineage>
</organism>
<proteinExistence type="inferred from homology"/>
<dbReference type="PANTHER" id="PTHR11958:SF99">
    <property type="entry name" value="SODIUM-DEPENDENT EXCITATORY AMINO ACID TRANSPORTER GLT-6-RELATED"/>
    <property type="match status" value="1"/>
</dbReference>
<comment type="subcellular location">
    <subcellularLocation>
        <location evidence="1 6">Membrane</location>
        <topology evidence="1 6">Multi-pass membrane protein</topology>
    </subcellularLocation>
</comment>
<dbReference type="InterPro" id="IPR036458">
    <property type="entry name" value="Na:dicarbo_symporter_sf"/>
</dbReference>
<dbReference type="Proteomes" id="UP000321570">
    <property type="component" value="Unassembled WGS sequence"/>
</dbReference>
<feature type="transmembrane region" description="Helical" evidence="6">
    <location>
        <begin position="357"/>
        <end position="377"/>
    </location>
</feature>
<keyword evidence="4 6" id="KW-1133">Transmembrane helix</keyword>
<evidence type="ECO:0000256" key="6">
    <source>
        <dbReference type="RuleBase" id="RU361216"/>
    </source>
</evidence>
<evidence type="ECO:0000256" key="5">
    <source>
        <dbReference type="ARBA" id="ARBA00023136"/>
    </source>
</evidence>
<feature type="transmembrane region" description="Helical" evidence="6">
    <location>
        <begin position="179"/>
        <end position="198"/>
    </location>
</feature>
<evidence type="ECO:0000256" key="3">
    <source>
        <dbReference type="ARBA" id="ARBA00022692"/>
    </source>
</evidence>
<evidence type="ECO:0000313" key="7">
    <source>
        <dbReference type="EMBL" id="VUZ51048.1"/>
    </source>
</evidence>
<dbReference type="PRINTS" id="PR00173">
    <property type="entry name" value="EDTRNSPORT"/>
</dbReference>
<dbReference type="EMBL" id="CABIJS010000421">
    <property type="protein sequence ID" value="VUZ51048.1"/>
    <property type="molecule type" value="Genomic_DNA"/>
</dbReference>
<evidence type="ECO:0000256" key="1">
    <source>
        <dbReference type="ARBA" id="ARBA00004141"/>
    </source>
</evidence>
<sequence length="477" mass="51763">MFARIKSFLKDNLFVILTIFAVVIGIGLGILLQRTNPSREVLLWVGIPGDLFIRLLTLMVIPLIAATIINVTSTLDPKENGKISAVTFAFITTSNFTAAICGAVACLILKPGQLTAKNVSNSKKYFMMENSVQTSDIFVDMLYNLFPDNLVGVPLFQAQTAYNNPGNLTGRTVKKIDSVNMLGLLFCCFAFGIAAGTTGEKGKPFLDFFKSLSDIVFKIMNLFLKFTPLGVCFMIAGPIASAKDLASTFSQLGLFMVTVLVGLLIHLVIIFGVYVIFTRKNPFRLLPYTFKTWLISITTLAPVVAIPDMYDASDRFGIDLQLSRFVVPLTAALKGDGSATFLAASALFIAQLTDTPITAAMVVIIILLSGSAVFTIPNIPSSSLIILVTILSSLGVPVNYVGLLFVIDWLMDRCRTTNIAVLHLYTVAFTHFTCKGKLNTVRPGEESSTDLKGMGDVEESVGASVQLKKVNSLREIV</sequence>
<feature type="transmembrane region" description="Helical" evidence="6">
    <location>
        <begin position="83"/>
        <end position="110"/>
    </location>
</feature>
<reference evidence="7 8" key="1">
    <citation type="submission" date="2019-07" db="EMBL/GenBank/DDBJ databases">
        <authorList>
            <person name="Jastrzebski P J."/>
            <person name="Paukszto L."/>
            <person name="Jastrzebski P J."/>
        </authorList>
    </citation>
    <scope>NUCLEOTIDE SEQUENCE [LARGE SCALE GENOMIC DNA]</scope>
    <source>
        <strain evidence="7 8">WMS-il1</strain>
    </source>
</reference>
<dbReference type="InterPro" id="IPR001991">
    <property type="entry name" value="Na-dicarboxylate_symporter"/>
</dbReference>
<feature type="transmembrane region" description="Helical" evidence="6">
    <location>
        <begin position="288"/>
        <end position="306"/>
    </location>
</feature>
<keyword evidence="8" id="KW-1185">Reference proteome</keyword>
<keyword evidence="5 6" id="KW-0472">Membrane</keyword>
<dbReference type="GO" id="GO:0005313">
    <property type="term" value="F:L-glutamate transmembrane transporter activity"/>
    <property type="evidence" value="ECO:0007669"/>
    <property type="project" value="TreeGrafter"/>
</dbReference>
<dbReference type="SUPFAM" id="SSF118215">
    <property type="entry name" value="Proton glutamate symport protein"/>
    <property type="match status" value="1"/>
</dbReference>
<evidence type="ECO:0000256" key="4">
    <source>
        <dbReference type="ARBA" id="ARBA00022989"/>
    </source>
</evidence>
<dbReference type="PANTHER" id="PTHR11958">
    <property type="entry name" value="SODIUM/DICARBOXYLATE SYMPORTER-RELATED"/>
    <property type="match status" value="1"/>
</dbReference>
<keyword evidence="2 6" id="KW-0813">Transport</keyword>